<dbReference type="GO" id="GO:0008270">
    <property type="term" value="F:zinc ion binding"/>
    <property type="evidence" value="ECO:0007669"/>
    <property type="project" value="UniProtKB-KW"/>
</dbReference>
<evidence type="ECO:0000256" key="6">
    <source>
        <dbReference type="ARBA" id="ARBA00022806"/>
    </source>
</evidence>
<evidence type="ECO:0000256" key="3">
    <source>
        <dbReference type="ARBA" id="ARBA00022741"/>
    </source>
</evidence>
<dbReference type="GO" id="GO:0005737">
    <property type="term" value="C:cytoplasm"/>
    <property type="evidence" value="ECO:0007669"/>
    <property type="project" value="UniProtKB-ARBA"/>
</dbReference>
<comment type="catalytic activity">
    <reaction evidence="10">
        <text>ATP + H2O = ADP + phosphate + H(+)</text>
        <dbReference type="Rhea" id="RHEA:13065"/>
        <dbReference type="ChEBI" id="CHEBI:15377"/>
        <dbReference type="ChEBI" id="CHEBI:15378"/>
        <dbReference type="ChEBI" id="CHEBI:30616"/>
        <dbReference type="ChEBI" id="CHEBI:43474"/>
        <dbReference type="ChEBI" id="CHEBI:456216"/>
        <dbReference type="EC" id="3.6.4.13"/>
    </reaction>
</comment>
<dbReference type="GO" id="GO:0003724">
    <property type="term" value="F:RNA helicase activity"/>
    <property type="evidence" value="ECO:0007669"/>
    <property type="project" value="UniProtKB-EC"/>
</dbReference>
<dbReference type="InterPro" id="IPR014001">
    <property type="entry name" value="Helicase_ATP-bd"/>
</dbReference>
<keyword evidence="6" id="KW-0347">Helicase</keyword>
<keyword evidence="9" id="KW-0694">RNA-binding</keyword>
<keyword evidence="7" id="KW-0862">Zinc</keyword>
<dbReference type="SMART" id="SM00487">
    <property type="entry name" value="DEXDc"/>
    <property type="match status" value="1"/>
</dbReference>
<protein>
    <recommendedName>
        <fullName evidence="1">RNA helicase</fullName>
        <ecNumber evidence="1">3.6.4.13</ecNumber>
    </recommendedName>
</protein>
<dbReference type="CDD" id="cd18787">
    <property type="entry name" value="SF2_C_DEAD"/>
    <property type="match status" value="1"/>
</dbReference>
<evidence type="ECO:0000259" key="14">
    <source>
        <dbReference type="PROSITE" id="PS51195"/>
    </source>
</evidence>
<dbReference type="PANTHER" id="PTHR47958">
    <property type="entry name" value="ATP-DEPENDENT RNA HELICASE DBP3"/>
    <property type="match status" value="1"/>
</dbReference>
<keyword evidence="3" id="KW-0547">Nucleotide-binding</keyword>
<dbReference type="GO" id="GO:0003723">
    <property type="term" value="F:RNA binding"/>
    <property type="evidence" value="ECO:0007669"/>
    <property type="project" value="UniProtKB-KW"/>
</dbReference>
<feature type="short sequence motif" description="Q motif" evidence="11">
    <location>
        <begin position="98"/>
        <end position="126"/>
    </location>
</feature>
<evidence type="ECO:0000256" key="9">
    <source>
        <dbReference type="ARBA" id="ARBA00022884"/>
    </source>
</evidence>
<evidence type="ECO:0000259" key="13">
    <source>
        <dbReference type="PROSITE" id="PS51194"/>
    </source>
</evidence>
<evidence type="ECO:0000256" key="5">
    <source>
        <dbReference type="ARBA" id="ARBA00022801"/>
    </source>
</evidence>
<gene>
    <name evidence="15" type="ORF">FNF31_05302</name>
</gene>
<name>A0A5A8D0D3_CAFRO</name>
<feature type="domain" description="Helicase C-terminal" evidence="13">
    <location>
        <begin position="327"/>
        <end position="487"/>
    </location>
</feature>
<keyword evidence="2" id="KW-0479">Metal-binding</keyword>
<proteinExistence type="predicted"/>
<evidence type="ECO:0000256" key="7">
    <source>
        <dbReference type="ARBA" id="ARBA00022833"/>
    </source>
</evidence>
<dbReference type="GO" id="GO:0005524">
    <property type="term" value="F:ATP binding"/>
    <property type="evidence" value="ECO:0007669"/>
    <property type="project" value="UniProtKB-KW"/>
</dbReference>
<dbReference type="Proteomes" id="UP000325113">
    <property type="component" value="Unassembled WGS sequence"/>
</dbReference>
<evidence type="ECO:0000259" key="12">
    <source>
        <dbReference type="PROSITE" id="PS51192"/>
    </source>
</evidence>
<feature type="domain" description="DEAD-box RNA helicase Q" evidence="14">
    <location>
        <begin position="98"/>
        <end position="126"/>
    </location>
</feature>
<reference evidence="15 16" key="1">
    <citation type="submission" date="2019-07" db="EMBL/GenBank/DDBJ databases">
        <title>Genomes of Cafeteria roenbergensis.</title>
        <authorList>
            <person name="Fischer M.G."/>
            <person name="Hackl T."/>
            <person name="Roman M."/>
        </authorList>
    </citation>
    <scope>NUCLEOTIDE SEQUENCE [LARGE SCALE GENOMIC DNA]</scope>
    <source>
        <strain evidence="15 16">Cflag</strain>
    </source>
</reference>
<evidence type="ECO:0000313" key="16">
    <source>
        <dbReference type="Proteomes" id="UP000325113"/>
    </source>
</evidence>
<keyword evidence="8" id="KW-0067">ATP-binding</keyword>
<evidence type="ECO:0000256" key="2">
    <source>
        <dbReference type="ARBA" id="ARBA00022723"/>
    </source>
</evidence>
<dbReference type="Pfam" id="PF00271">
    <property type="entry name" value="Helicase_C"/>
    <property type="match status" value="1"/>
</dbReference>
<dbReference type="Gene3D" id="3.40.50.300">
    <property type="entry name" value="P-loop containing nucleotide triphosphate hydrolases"/>
    <property type="match status" value="2"/>
</dbReference>
<dbReference type="InterPro" id="IPR027417">
    <property type="entry name" value="P-loop_NTPase"/>
</dbReference>
<evidence type="ECO:0000256" key="8">
    <source>
        <dbReference type="ARBA" id="ARBA00022840"/>
    </source>
</evidence>
<evidence type="ECO:0000256" key="11">
    <source>
        <dbReference type="PROSITE-ProRule" id="PRU00552"/>
    </source>
</evidence>
<keyword evidence="4" id="KW-0863">Zinc-finger</keyword>
<dbReference type="SMART" id="SM00490">
    <property type="entry name" value="HELICc"/>
    <property type="match status" value="1"/>
</dbReference>
<dbReference type="FunFam" id="3.40.50.300:FF:000657">
    <property type="entry name" value="Probable ATP-dependent RNA helicase DDX41"/>
    <property type="match status" value="1"/>
</dbReference>
<dbReference type="GO" id="GO:0016787">
    <property type="term" value="F:hydrolase activity"/>
    <property type="evidence" value="ECO:0007669"/>
    <property type="project" value="UniProtKB-KW"/>
</dbReference>
<comment type="caution">
    <text evidence="15">The sequence shown here is derived from an EMBL/GenBank/DDBJ whole genome shotgun (WGS) entry which is preliminary data.</text>
</comment>
<accession>A0A5A8D0D3</accession>
<feature type="domain" description="Helicase ATP-binding" evidence="12">
    <location>
        <begin position="129"/>
        <end position="316"/>
    </location>
</feature>
<evidence type="ECO:0000313" key="15">
    <source>
        <dbReference type="EMBL" id="KAA0158655.1"/>
    </source>
</evidence>
<dbReference type="AlphaFoldDB" id="A0A5A8D0D3"/>
<dbReference type="InterPro" id="IPR011545">
    <property type="entry name" value="DEAD/DEAH_box_helicase_dom"/>
</dbReference>
<evidence type="ECO:0000256" key="10">
    <source>
        <dbReference type="ARBA" id="ARBA00047984"/>
    </source>
</evidence>
<dbReference type="SUPFAM" id="SSF52540">
    <property type="entry name" value="P-loop containing nucleoside triphosphate hydrolases"/>
    <property type="match status" value="1"/>
</dbReference>
<dbReference type="PROSITE" id="PS51195">
    <property type="entry name" value="Q_MOTIF"/>
    <property type="match status" value="1"/>
</dbReference>
<dbReference type="InterPro" id="IPR001650">
    <property type="entry name" value="Helicase_C-like"/>
</dbReference>
<organism evidence="15 16">
    <name type="scientific">Cafeteria roenbergensis</name>
    <name type="common">Marine flagellate</name>
    <dbReference type="NCBI Taxonomy" id="33653"/>
    <lineage>
        <taxon>Eukaryota</taxon>
        <taxon>Sar</taxon>
        <taxon>Stramenopiles</taxon>
        <taxon>Bigyra</taxon>
        <taxon>Opalozoa</taxon>
        <taxon>Bicosoecida</taxon>
        <taxon>Cafeteriaceae</taxon>
        <taxon>Cafeteria</taxon>
    </lineage>
</organism>
<dbReference type="EMBL" id="VLTM01000064">
    <property type="protein sequence ID" value="KAA0158655.1"/>
    <property type="molecule type" value="Genomic_DNA"/>
</dbReference>
<dbReference type="Pfam" id="PF00270">
    <property type="entry name" value="DEAD"/>
    <property type="match status" value="1"/>
</dbReference>
<dbReference type="PROSITE" id="PS51194">
    <property type="entry name" value="HELICASE_CTER"/>
    <property type="match status" value="1"/>
</dbReference>
<dbReference type="InterPro" id="IPR014014">
    <property type="entry name" value="RNA_helicase_DEAD_Q_motif"/>
</dbReference>
<keyword evidence="5" id="KW-0378">Hydrolase</keyword>
<dbReference type="PROSITE" id="PS51192">
    <property type="entry name" value="HELICASE_ATP_BIND_1"/>
    <property type="match status" value="1"/>
</dbReference>
<evidence type="ECO:0000256" key="1">
    <source>
        <dbReference type="ARBA" id="ARBA00012552"/>
    </source>
</evidence>
<dbReference type="EC" id="3.6.4.13" evidence="1"/>
<evidence type="ECO:0000256" key="4">
    <source>
        <dbReference type="ARBA" id="ARBA00022771"/>
    </source>
</evidence>
<sequence length="538" mass="59060">MTLMDELRAHVAALGGQQTSREKRKALEADLLRQVMSMQQKALMSAKEHASGVAYTKPLLTDWRPTKALASLSKTEADVLRAQHKVEVEGENIPVPCPRFADMRLPPAVMDMLKAKGILRPTPIQVQGLPVALSGRDLIGVAFTGSGKTLVFTLPLMILALQEELRMPLAGGEGPFGILLAPARDLASQTHSICEEIAGAMASAGLPRLRCMLSIGGMSVRDQIEPLSRSGVHVVVATPGRLLDHLQKGRMNLSLCRYVCLDEGDRMLDAARGFEEELKQIFSFFDHQRQTLIFSATMPRKVREFAMGALVDPVTVNSGRAGAASMDVIQEVEHVRDEAKMIYLLECLQKTAPPVMIFSKRSREVDDITQYLLLKGVEATSVHGGKDQADRNLALQQFRDGSKDVLVATDVAAKGLDFPSVQHVINFDMPESVENYVHRIGRTGRGGKTGVATTFINKGVPESVLLDLKHLLRAAKQRIPPALLALDDPHDAQEKDEDGNLAECVYCQGFGHSILSCEKLQRDMKVFDSKFRDGLRDD</sequence>